<dbReference type="InterPro" id="IPR036378">
    <property type="entry name" value="FAS1_dom_sf"/>
</dbReference>
<gene>
    <name evidence="3" type="ORF">C1SCF055_LOCUS25154</name>
</gene>
<keyword evidence="5" id="KW-1185">Reference proteome</keyword>
<proteinExistence type="predicted"/>
<comment type="caution">
    <text evidence="3">The sequence shown here is derived from an EMBL/GenBank/DDBJ whole genome shotgun (WGS) entry which is preliminary data.</text>
</comment>
<evidence type="ECO:0000313" key="5">
    <source>
        <dbReference type="Proteomes" id="UP001152797"/>
    </source>
</evidence>
<feature type="region of interest" description="Disordered" evidence="1">
    <location>
        <begin position="1"/>
        <end position="94"/>
    </location>
</feature>
<dbReference type="AlphaFoldDB" id="A0A9P1CXK0"/>
<dbReference type="EMBL" id="CAMXCT030002557">
    <property type="protein sequence ID" value="CAL4786204.1"/>
    <property type="molecule type" value="Genomic_DNA"/>
</dbReference>
<dbReference type="Gene3D" id="2.30.180.10">
    <property type="entry name" value="FAS1 domain"/>
    <property type="match status" value="1"/>
</dbReference>
<protein>
    <submittedName>
        <fullName evidence="4">FAS1 domain-containing protein</fullName>
    </submittedName>
</protein>
<dbReference type="SMART" id="SM00554">
    <property type="entry name" value="FAS1"/>
    <property type="match status" value="1"/>
</dbReference>
<organism evidence="3">
    <name type="scientific">Cladocopium goreaui</name>
    <dbReference type="NCBI Taxonomy" id="2562237"/>
    <lineage>
        <taxon>Eukaryota</taxon>
        <taxon>Sar</taxon>
        <taxon>Alveolata</taxon>
        <taxon>Dinophyceae</taxon>
        <taxon>Suessiales</taxon>
        <taxon>Symbiodiniaceae</taxon>
        <taxon>Cladocopium</taxon>
    </lineage>
</organism>
<reference evidence="3" key="1">
    <citation type="submission" date="2022-10" db="EMBL/GenBank/DDBJ databases">
        <authorList>
            <person name="Chen Y."/>
            <person name="Dougan E. K."/>
            <person name="Chan C."/>
            <person name="Rhodes N."/>
            <person name="Thang M."/>
        </authorList>
    </citation>
    <scope>NUCLEOTIDE SEQUENCE</scope>
</reference>
<dbReference type="Pfam" id="PF02469">
    <property type="entry name" value="Fasciclin"/>
    <property type="match status" value="1"/>
</dbReference>
<dbReference type="PROSITE" id="PS50213">
    <property type="entry name" value="FAS1"/>
    <property type="match status" value="1"/>
</dbReference>
<dbReference type="EMBL" id="CAMXCT020002557">
    <property type="protein sequence ID" value="CAL1152267.1"/>
    <property type="molecule type" value="Genomic_DNA"/>
</dbReference>
<dbReference type="InterPro" id="IPR000782">
    <property type="entry name" value="FAS1_domain"/>
</dbReference>
<evidence type="ECO:0000259" key="2">
    <source>
        <dbReference type="PROSITE" id="PS50213"/>
    </source>
</evidence>
<evidence type="ECO:0000313" key="3">
    <source>
        <dbReference type="EMBL" id="CAI3998892.1"/>
    </source>
</evidence>
<dbReference type="SUPFAM" id="SSF82153">
    <property type="entry name" value="FAS1 domain"/>
    <property type="match status" value="1"/>
</dbReference>
<dbReference type="Proteomes" id="UP001152797">
    <property type="component" value="Unassembled WGS sequence"/>
</dbReference>
<evidence type="ECO:0000256" key="1">
    <source>
        <dbReference type="SAM" id="MobiDB-lite"/>
    </source>
</evidence>
<feature type="compositionally biased region" description="Polar residues" evidence="1">
    <location>
        <begin position="68"/>
        <end position="77"/>
    </location>
</feature>
<name>A0A9P1CXK0_9DINO</name>
<evidence type="ECO:0000313" key="4">
    <source>
        <dbReference type="EMBL" id="CAL4786204.1"/>
    </source>
</evidence>
<reference evidence="4 5" key="2">
    <citation type="submission" date="2024-05" db="EMBL/GenBank/DDBJ databases">
        <authorList>
            <person name="Chen Y."/>
            <person name="Shah S."/>
            <person name="Dougan E. K."/>
            <person name="Thang M."/>
            <person name="Chan C."/>
        </authorList>
    </citation>
    <scope>NUCLEOTIDE SEQUENCE [LARGE SCALE GENOMIC DNA]</scope>
</reference>
<feature type="domain" description="FAS1" evidence="2">
    <location>
        <begin position="258"/>
        <end position="396"/>
    </location>
</feature>
<dbReference type="EMBL" id="CAMXCT010002557">
    <property type="protein sequence ID" value="CAI3998892.1"/>
    <property type="molecule type" value="Genomic_DNA"/>
</dbReference>
<accession>A0A9P1CXK0</accession>
<sequence>MAMAMTPPRVSPGHTPLGTPSHTPLANTPPGHTPAQRLKQTGASILAGQEGLRPSSNASEQSGRRSGRSNPQASPVSPNYVAQMPGEKSQGNDDQIAFGQVEGQQRRCKGPPEQVPKAIWTDSVAHLQPDEEWPLHAVPVFVFGGVDRPRPSYREEVKFTLRNDKYVSFALRLRCGTGDHYMGGTVGLLHNPERQEAQVGDPGQLATILDLVVQPDNSVIVTAIGDLDCTVLRTWMPRGLRGLQLAFVDVHRHQVPELQPILTTCHEEPGFGLFGQLVARANGFEEVAQAIDGTDGPFTVFVPQDSALLEALGGGSLEDMLQVPYLQAILACHIIRGRIPFEALYSGRTLKAIDGTVLMVTFLQWPRGGPCINEIPGGHMDIFCSNGIVHSIKGVLMPAPRSNQRR</sequence>
<dbReference type="OrthoDB" id="286301at2759"/>